<dbReference type="EMBL" id="JAIULA010000021">
    <property type="protein sequence ID" value="MCP0887615.1"/>
    <property type="molecule type" value="Genomic_DNA"/>
</dbReference>
<dbReference type="RefSeq" id="WP_253361656.1">
    <property type="nucleotide sequence ID" value="NZ_JAIULA010000021.1"/>
</dbReference>
<reference evidence="4 5" key="1">
    <citation type="journal article" date="2023" name="Int. J. Syst. Evol. Microbiol.">
        <title>Ligilactobacillus ubinensis sp. nov., a novel species isolated from the wild ferment of a durian fruit (Durio zibethinus).</title>
        <authorList>
            <person name="Heng Y.C."/>
            <person name="Menon N."/>
            <person name="Chen B."/>
            <person name="Loo B.Z.L."/>
            <person name="Wong G.W.J."/>
            <person name="Lim A.C.H."/>
            <person name="Silvaraju S."/>
            <person name="Kittelmann S."/>
        </authorList>
    </citation>
    <scope>NUCLEOTIDE SEQUENCE [LARGE SCALE GENOMIC DNA]</scope>
    <source>
        <strain evidence="4 5">WILCCON 0076</strain>
    </source>
</reference>
<proteinExistence type="predicted"/>
<dbReference type="InterPro" id="IPR029044">
    <property type="entry name" value="Nucleotide-diphossugar_trans"/>
</dbReference>
<keyword evidence="5" id="KW-1185">Reference proteome</keyword>
<gene>
    <name evidence="4" type="ORF">LB941_09755</name>
</gene>
<name>A0A9X2FLM0_9LACO</name>
<dbReference type="PANTHER" id="PTHR22916:SF51">
    <property type="entry name" value="GLYCOSYLTRANSFERASE EPSH-RELATED"/>
    <property type="match status" value="1"/>
</dbReference>
<organism evidence="4 5">
    <name type="scientific">Ligilactobacillus ubinensis</name>
    <dbReference type="NCBI Taxonomy" id="2876789"/>
    <lineage>
        <taxon>Bacteria</taxon>
        <taxon>Bacillati</taxon>
        <taxon>Bacillota</taxon>
        <taxon>Bacilli</taxon>
        <taxon>Lactobacillales</taxon>
        <taxon>Lactobacillaceae</taxon>
        <taxon>Ligilactobacillus</taxon>
    </lineage>
</organism>
<dbReference type="PANTHER" id="PTHR22916">
    <property type="entry name" value="GLYCOSYLTRANSFERASE"/>
    <property type="match status" value="1"/>
</dbReference>
<protein>
    <submittedName>
        <fullName evidence="4">Glycosyltransferase</fullName>
    </submittedName>
</protein>
<dbReference type="Pfam" id="PF00535">
    <property type="entry name" value="Glycos_transf_2"/>
    <property type="match status" value="1"/>
</dbReference>
<dbReference type="GO" id="GO:0016757">
    <property type="term" value="F:glycosyltransferase activity"/>
    <property type="evidence" value="ECO:0007669"/>
    <property type="project" value="UniProtKB-KW"/>
</dbReference>
<dbReference type="Gene3D" id="3.90.550.10">
    <property type="entry name" value="Spore Coat Polysaccharide Biosynthesis Protein SpsA, Chain A"/>
    <property type="match status" value="1"/>
</dbReference>
<feature type="domain" description="Glycosyltransferase 2-like" evidence="3">
    <location>
        <begin position="8"/>
        <end position="169"/>
    </location>
</feature>
<dbReference type="SUPFAM" id="SSF53448">
    <property type="entry name" value="Nucleotide-diphospho-sugar transferases"/>
    <property type="match status" value="1"/>
</dbReference>
<dbReference type="AlphaFoldDB" id="A0A9X2FLM0"/>
<dbReference type="Proteomes" id="UP001139006">
    <property type="component" value="Unassembled WGS sequence"/>
</dbReference>
<dbReference type="InterPro" id="IPR001173">
    <property type="entry name" value="Glyco_trans_2-like"/>
</dbReference>
<comment type="caution">
    <text evidence="4">The sequence shown here is derived from an EMBL/GenBank/DDBJ whole genome shotgun (WGS) entry which is preliminary data.</text>
</comment>
<keyword evidence="2" id="KW-0808">Transferase</keyword>
<keyword evidence="1" id="KW-0328">Glycosyltransferase</keyword>
<evidence type="ECO:0000256" key="1">
    <source>
        <dbReference type="ARBA" id="ARBA00022676"/>
    </source>
</evidence>
<evidence type="ECO:0000313" key="5">
    <source>
        <dbReference type="Proteomes" id="UP001139006"/>
    </source>
</evidence>
<evidence type="ECO:0000313" key="4">
    <source>
        <dbReference type="EMBL" id="MCP0887615.1"/>
    </source>
</evidence>
<sequence>MGKKIIISFIIPAHNASKTIEKAVKSIICDQEVMDKIEIIIVENTSSDETTKKCEELVNTNHNVYLYHSDKGVSNARNKGIEKAKGCWLFFVDADDYLTIGTTKKLLIDAESNNADMIMYGYESGNEKVRLVTKDQLFSKENLNDIKVKMLKNPTRYMTVWSKLLRKEIIVNQEISFNSELRLAEDGDFIINYNRYCRLIKLSSIIGYHYTANSISTVHEYDGNKARDYITALITSKKAIADENDVIKKAYNFYIMMHLNVIMVHEVFAVENKLNWWKQVGLLRTLAQTETFKKAIQETKISECKTGRMLPILFIKMHLYNLAGFLFRARIWQNKRKELFDK</sequence>
<evidence type="ECO:0000259" key="3">
    <source>
        <dbReference type="Pfam" id="PF00535"/>
    </source>
</evidence>
<dbReference type="CDD" id="cd00761">
    <property type="entry name" value="Glyco_tranf_GTA_type"/>
    <property type="match status" value="1"/>
</dbReference>
<evidence type="ECO:0000256" key="2">
    <source>
        <dbReference type="ARBA" id="ARBA00022679"/>
    </source>
</evidence>
<accession>A0A9X2FLM0</accession>